<organism evidence="1 2">
    <name type="scientific">Callipepla squamata</name>
    <name type="common">Scaled quail</name>
    <dbReference type="NCBI Taxonomy" id="9009"/>
    <lineage>
        <taxon>Eukaryota</taxon>
        <taxon>Metazoa</taxon>
        <taxon>Chordata</taxon>
        <taxon>Craniata</taxon>
        <taxon>Vertebrata</taxon>
        <taxon>Euteleostomi</taxon>
        <taxon>Archelosauria</taxon>
        <taxon>Archosauria</taxon>
        <taxon>Dinosauria</taxon>
        <taxon>Saurischia</taxon>
        <taxon>Theropoda</taxon>
        <taxon>Coelurosauria</taxon>
        <taxon>Aves</taxon>
        <taxon>Neognathae</taxon>
        <taxon>Galloanserae</taxon>
        <taxon>Galliformes</taxon>
        <taxon>Odontophoridae</taxon>
        <taxon>Callipepla</taxon>
    </lineage>
</organism>
<evidence type="ECO:0008006" key="3">
    <source>
        <dbReference type="Google" id="ProtNLM"/>
    </source>
</evidence>
<keyword evidence="2" id="KW-1185">Reference proteome</keyword>
<dbReference type="GO" id="GO:0051014">
    <property type="term" value="P:actin filament severing"/>
    <property type="evidence" value="ECO:0007669"/>
    <property type="project" value="TreeGrafter"/>
</dbReference>
<dbReference type="PANTHER" id="PTHR11977">
    <property type="entry name" value="VILLIN"/>
    <property type="match status" value="1"/>
</dbReference>
<dbReference type="GO" id="GO:0051016">
    <property type="term" value="P:barbed-end actin filament capping"/>
    <property type="evidence" value="ECO:0007669"/>
    <property type="project" value="TreeGrafter"/>
</dbReference>
<feature type="non-terminal residue" evidence="1">
    <location>
        <position position="1"/>
    </location>
</feature>
<dbReference type="GO" id="GO:0051015">
    <property type="term" value="F:actin filament binding"/>
    <property type="evidence" value="ECO:0007669"/>
    <property type="project" value="InterPro"/>
</dbReference>
<dbReference type="SMART" id="SM00262">
    <property type="entry name" value="GEL"/>
    <property type="match status" value="1"/>
</dbReference>
<reference evidence="1 2" key="1">
    <citation type="submission" date="2016-07" db="EMBL/GenBank/DDBJ databases">
        <title>Disparate Historic Effective Population Sizes Predicted by Modern Levels of Genome Diversity for the Scaled Quail (Callipepla squamata) and the Northern Bobwhite (Colinus virginianus): Inferences from First and Second Generation Draft Genome Assemblies for Sympatric New World Quail.</title>
        <authorList>
            <person name="Oldeschulte D.L."/>
            <person name="Halley Y.A."/>
            <person name="Bhattarai E.K."/>
            <person name="Brashear W.A."/>
            <person name="Hill J."/>
            <person name="Metz R.P."/>
            <person name="Johnson C.D."/>
            <person name="Rollins D."/>
            <person name="Peterson M.J."/>
            <person name="Bickhart D.M."/>
            <person name="Decker J.E."/>
            <person name="Seabury C.M."/>
        </authorList>
    </citation>
    <scope>NUCLEOTIDE SEQUENCE [LARGE SCALE GENOMIC DNA]</scope>
    <source>
        <strain evidence="1 2">Texas</strain>
        <tissue evidence="1">Leg muscle</tissue>
    </source>
</reference>
<dbReference type="Proteomes" id="UP000198323">
    <property type="component" value="Unassembled WGS sequence"/>
</dbReference>
<proteinExistence type="predicted"/>
<dbReference type="FunFam" id="3.40.20.10:FF:000013">
    <property type="entry name" value="supervillin isoform X1"/>
    <property type="match status" value="1"/>
</dbReference>
<dbReference type="AlphaFoldDB" id="A0A226M8M2"/>
<dbReference type="GO" id="GO:0005737">
    <property type="term" value="C:cytoplasm"/>
    <property type="evidence" value="ECO:0007669"/>
    <property type="project" value="TreeGrafter"/>
</dbReference>
<gene>
    <name evidence="1" type="ORF">ASZ78_011759</name>
</gene>
<evidence type="ECO:0000313" key="1">
    <source>
        <dbReference type="EMBL" id="OXB51429.1"/>
    </source>
</evidence>
<dbReference type="GO" id="GO:0008154">
    <property type="term" value="P:actin polymerization or depolymerization"/>
    <property type="evidence" value="ECO:0007669"/>
    <property type="project" value="TreeGrafter"/>
</dbReference>
<dbReference type="CDD" id="cd11288">
    <property type="entry name" value="gelsolin_S5_like"/>
    <property type="match status" value="1"/>
</dbReference>
<name>A0A226M8M2_CALSU</name>
<dbReference type="SUPFAM" id="SSF55753">
    <property type="entry name" value="Actin depolymerizing proteins"/>
    <property type="match status" value="1"/>
</dbReference>
<dbReference type="Gene3D" id="3.40.20.10">
    <property type="entry name" value="Severin"/>
    <property type="match status" value="1"/>
</dbReference>
<dbReference type="GO" id="GO:0015629">
    <property type="term" value="C:actin cytoskeleton"/>
    <property type="evidence" value="ECO:0007669"/>
    <property type="project" value="TreeGrafter"/>
</dbReference>
<dbReference type="OrthoDB" id="28894at2759"/>
<dbReference type="EMBL" id="MCFN01014278">
    <property type="protein sequence ID" value="OXB51429.1"/>
    <property type="molecule type" value="Genomic_DNA"/>
</dbReference>
<accession>A0A226M8M2</accession>
<protein>
    <recommendedName>
        <fullName evidence="3">Gelsolin-like domain-containing protein</fullName>
    </recommendedName>
</protein>
<sequence length="128" mass="14482">DWRLYCVRGEVPNEGNLLEVACHCSSLRSRTSMIVLNINKALIYLWHGCKAQSHTKDVGRTAANKIKEQCPLEAGLHSSSKVTIHECDEGSEPLGFWDALGRRDRKAYDCMLQGRVPEFDTFSLLDWS</sequence>
<comment type="caution">
    <text evidence="1">The sequence shown here is derived from an EMBL/GenBank/DDBJ whole genome shotgun (WGS) entry which is preliminary data.</text>
</comment>
<dbReference type="GO" id="GO:0005546">
    <property type="term" value="F:phosphatidylinositol-4,5-bisphosphate binding"/>
    <property type="evidence" value="ECO:0007669"/>
    <property type="project" value="TreeGrafter"/>
</dbReference>
<dbReference type="InterPro" id="IPR029006">
    <property type="entry name" value="ADF-H/Gelsolin-like_dom_sf"/>
</dbReference>
<dbReference type="PANTHER" id="PTHR11977:SF45">
    <property type="entry name" value="SUPERVILLIN"/>
    <property type="match status" value="1"/>
</dbReference>
<dbReference type="InterPro" id="IPR007122">
    <property type="entry name" value="Villin/Gelsolin"/>
</dbReference>
<evidence type="ECO:0000313" key="2">
    <source>
        <dbReference type="Proteomes" id="UP000198323"/>
    </source>
</evidence>